<name>A0AAD5CBT7_AMBAR</name>
<dbReference type="PANTHER" id="PTHR34835:SF90">
    <property type="entry name" value="AMINOTRANSFERASE-LIKE PLANT MOBILE DOMAIN-CONTAINING PROTEIN"/>
    <property type="match status" value="1"/>
</dbReference>
<feature type="non-terminal residue" evidence="2">
    <location>
        <position position="1"/>
    </location>
</feature>
<keyword evidence="3" id="KW-1185">Reference proteome</keyword>
<accession>A0AAD5CBT7</accession>
<dbReference type="EMBL" id="JAMZMK010008835">
    <property type="protein sequence ID" value="KAI7738305.1"/>
    <property type="molecule type" value="Genomic_DNA"/>
</dbReference>
<protein>
    <submittedName>
        <fullName evidence="2">Uncharacterized protein</fullName>
    </submittedName>
</protein>
<sequence>MEDKHEDVGKKSVIKTRTGKKANPIKIDDDSIKKSSCKIKKEKKIKACDEGIAMKGVKAEKEKKINECDEGIAMKGVKARKDHDWSKFIVDNIKSCKSVWEPNSPDYYFTGPYTVLTLLYLDRVACEGLKIERYVPPISYWTKTMMNKRETMKTSKGGFGMGDIKELSVDVREYDVESDEEADEMMKEDNVCVNKSLEGKVVVNLSKGVLVFREQNCLIRQRVRVKGIHSAWQVRTNPLDKAPAAKGSAVVRETPGFKTSIQENCGLKVNERPENEMSFSQVCVELTDIVELLVSAQKYGYTEKEVVINRTEDIPSFSLGLTQEFPIAQE</sequence>
<gene>
    <name evidence="2" type="ORF">M8C21_012967</name>
</gene>
<comment type="caution">
    <text evidence="2">The sequence shown here is derived from an EMBL/GenBank/DDBJ whole genome shotgun (WGS) entry which is preliminary data.</text>
</comment>
<feature type="region of interest" description="Disordered" evidence="1">
    <location>
        <begin position="1"/>
        <end position="27"/>
    </location>
</feature>
<proteinExistence type="predicted"/>
<evidence type="ECO:0000313" key="2">
    <source>
        <dbReference type="EMBL" id="KAI7738305.1"/>
    </source>
</evidence>
<dbReference type="PANTHER" id="PTHR34835">
    <property type="entry name" value="OS07G0283600 PROTEIN-RELATED"/>
    <property type="match status" value="1"/>
</dbReference>
<reference evidence="2" key="1">
    <citation type="submission" date="2022-06" db="EMBL/GenBank/DDBJ databases">
        <title>Uncovering the hologenomic basis of an extraordinary plant invasion.</title>
        <authorList>
            <person name="Bieker V.C."/>
            <person name="Martin M.D."/>
            <person name="Gilbert T."/>
            <person name="Hodgins K."/>
            <person name="Battlay P."/>
            <person name="Petersen B."/>
            <person name="Wilson J."/>
        </authorList>
    </citation>
    <scope>NUCLEOTIDE SEQUENCE</scope>
    <source>
        <strain evidence="2">AA19_3_7</strain>
        <tissue evidence="2">Leaf</tissue>
    </source>
</reference>
<dbReference type="Proteomes" id="UP001206925">
    <property type="component" value="Unassembled WGS sequence"/>
</dbReference>
<dbReference type="AlphaFoldDB" id="A0AAD5CBT7"/>
<evidence type="ECO:0000256" key="1">
    <source>
        <dbReference type="SAM" id="MobiDB-lite"/>
    </source>
</evidence>
<feature type="compositionally biased region" description="Basic and acidic residues" evidence="1">
    <location>
        <begin position="1"/>
        <end position="10"/>
    </location>
</feature>
<organism evidence="2 3">
    <name type="scientific">Ambrosia artemisiifolia</name>
    <name type="common">Common ragweed</name>
    <dbReference type="NCBI Taxonomy" id="4212"/>
    <lineage>
        <taxon>Eukaryota</taxon>
        <taxon>Viridiplantae</taxon>
        <taxon>Streptophyta</taxon>
        <taxon>Embryophyta</taxon>
        <taxon>Tracheophyta</taxon>
        <taxon>Spermatophyta</taxon>
        <taxon>Magnoliopsida</taxon>
        <taxon>eudicotyledons</taxon>
        <taxon>Gunneridae</taxon>
        <taxon>Pentapetalae</taxon>
        <taxon>asterids</taxon>
        <taxon>campanulids</taxon>
        <taxon>Asterales</taxon>
        <taxon>Asteraceae</taxon>
        <taxon>Asteroideae</taxon>
        <taxon>Heliantheae alliance</taxon>
        <taxon>Heliantheae</taxon>
        <taxon>Ambrosia</taxon>
    </lineage>
</organism>
<evidence type="ECO:0000313" key="3">
    <source>
        <dbReference type="Proteomes" id="UP001206925"/>
    </source>
</evidence>